<gene>
    <name evidence="1" type="ORF">GCM10010251_53230</name>
</gene>
<dbReference type="Proteomes" id="UP000658320">
    <property type="component" value="Unassembled WGS sequence"/>
</dbReference>
<sequence>MLKPLALRHLAQNRDADPGAVARRILDTFAEAAGLDRERVHRWAQFHLVQTAFHGRRHGFRVARGGPALDLLTQYADRLAQALTARLVL</sequence>
<evidence type="ECO:0000313" key="1">
    <source>
        <dbReference type="EMBL" id="GGR30563.1"/>
    </source>
</evidence>
<organism evidence="1 2">
    <name type="scientific">Streptomyces aurantiogriseus</name>
    <dbReference type="NCBI Taxonomy" id="66870"/>
    <lineage>
        <taxon>Bacteria</taxon>
        <taxon>Bacillati</taxon>
        <taxon>Actinomycetota</taxon>
        <taxon>Actinomycetes</taxon>
        <taxon>Kitasatosporales</taxon>
        <taxon>Streptomycetaceae</taxon>
        <taxon>Streptomyces</taxon>
    </lineage>
</organism>
<comment type="caution">
    <text evidence="1">The sequence shown here is derived from an EMBL/GenBank/DDBJ whole genome shotgun (WGS) entry which is preliminary data.</text>
</comment>
<reference evidence="1" key="1">
    <citation type="journal article" date="2014" name="Int. J. Syst. Evol. Microbiol.">
        <title>Complete genome sequence of Corynebacterium casei LMG S-19264T (=DSM 44701T), isolated from a smear-ripened cheese.</title>
        <authorList>
            <consortium name="US DOE Joint Genome Institute (JGI-PGF)"/>
            <person name="Walter F."/>
            <person name="Albersmeier A."/>
            <person name="Kalinowski J."/>
            <person name="Ruckert C."/>
        </authorList>
    </citation>
    <scope>NUCLEOTIDE SEQUENCE</scope>
    <source>
        <strain evidence="1">JCM 4346</strain>
    </source>
</reference>
<protein>
    <submittedName>
        <fullName evidence="1">Uncharacterized protein</fullName>
    </submittedName>
</protein>
<reference evidence="1" key="2">
    <citation type="submission" date="2020-09" db="EMBL/GenBank/DDBJ databases">
        <authorList>
            <person name="Sun Q."/>
            <person name="Ohkuma M."/>
        </authorList>
    </citation>
    <scope>NUCLEOTIDE SEQUENCE</scope>
    <source>
        <strain evidence="1">JCM 4346</strain>
    </source>
</reference>
<proteinExistence type="predicted"/>
<evidence type="ECO:0000313" key="2">
    <source>
        <dbReference type="Proteomes" id="UP000658320"/>
    </source>
</evidence>
<dbReference type="EMBL" id="BMSX01000013">
    <property type="protein sequence ID" value="GGR30563.1"/>
    <property type="molecule type" value="Genomic_DNA"/>
</dbReference>
<name>A0A918CM82_9ACTN</name>
<dbReference type="AlphaFoldDB" id="A0A918CM82"/>
<keyword evidence="2" id="KW-1185">Reference proteome</keyword>
<accession>A0A918CM82</accession>